<gene>
    <name evidence="1" type="ORF">B0J13DRAFT_645779</name>
</gene>
<organism evidence="1 2">
    <name type="scientific">Dactylonectria estremocensis</name>
    <dbReference type="NCBI Taxonomy" id="1079267"/>
    <lineage>
        <taxon>Eukaryota</taxon>
        <taxon>Fungi</taxon>
        <taxon>Dikarya</taxon>
        <taxon>Ascomycota</taxon>
        <taxon>Pezizomycotina</taxon>
        <taxon>Sordariomycetes</taxon>
        <taxon>Hypocreomycetidae</taxon>
        <taxon>Hypocreales</taxon>
        <taxon>Nectriaceae</taxon>
        <taxon>Dactylonectria</taxon>
    </lineage>
</organism>
<evidence type="ECO:0000313" key="1">
    <source>
        <dbReference type="EMBL" id="KAH7127767.1"/>
    </source>
</evidence>
<dbReference type="AlphaFoldDB" id="A0A9P9DZC6"/>
<reference evidence="1" key="1">
    <citation type="journal article" date="2021" name="Nat. Commun.">
        <title>Genetic determinants of endophytism in the Arabidopsis root mycobiome.</title>
        <authorList>
            <person name="Mesny F."/>
            <person name="Miyauchi S."/>
            <person name="Thiergart T."/>
            <person name="Pickel B."/>
            <person name="Atanasova L."/>
            <person name="Karlsson M."/>
            <person name="Huettel B."/>
            <person name="Barry K.W."/>
            <person name="Haridas S."/>
            <person name="Chen C."/>
            <person name="Bauer D."/>
            <person name="Andreopoulos W."/>
            <person name="Pangilinan J."/>
            <person name="LaButti K."/>
            <person name="Riley R."/>
            <person name="Lipzen A."/>
            <person name="Clum A."/>
            <person name="Drula E."/>
            <person name="Henrissat B."/>
            <person name="Kohler A."/>
            <person name="Grigoriev I.V."/>
            <person name="Martin F.M."/>
            <person name="Hacquard S."/>
        </authorList>
    </citation>
    <scope>NUCLEOTIDE SEQUENCE</scope>
    <source>
        <strain evidence="1">MPI-CAGE-AT-0021</strain>
    </source>
</reference>
<protein>
    <submittedName>
        <fullName evidence="1">Uncharacterized protein</fullName>
    </submittedName>
</protein>
<comment type="caution">
    <text evidence="1">The sequence shown here is derived from an EMBL/GenBank/DDBJ whole genome shotgun (WGS) entry which is preliminary data.</text>
</comment>
<evidence type="ECO:0000313" key="2">
    <source>
        <dbReference type="Proteomes" id="UP000717696"/>
    </source>
</evidence>
<accession>A0A9P9DZC6</accession>
<dbReference type="Proteomes" id="UP000717696">
    <property type="component" value="Unassembled WGS sequence"/>
</dbReference>
<sequence length="485" mass="52866">MSGQGIGSHLTTKKPLLVTPFKSQPALRQLDFWDASAGDVLEEVRDDLQFEEVTDQVSCWTFTPGDTAPDHDRVPLKIEGHPVVIPVRHHYPLLAISSPPPDPHPRFISTIDPLSHAIISKMFDTFTEAIGFYLLINGYLQVIVLEDFDYETRHSRLPTEFGGLKVSFIYKSYFPTAGGSGSAATNYSPTEVISPAPDLNEASVTTTTAPPSTAPQTVVNMHTTTPNLQRGQRYLGFTKSFKSSHDSTIRAQVKRGKSKGLFEGKIGVVIAPVSGWPKVLATVSTHVFANACNSRKAGATMAVDWTDSVSVLSTSNSPSVSKHELQTLGPTSKAYVPRTTKAASSTIDWLDQQGWMDIKYNSSNLVLLDGETREARSIGVVDSRCQSVKAFFVPKNKPNHAPSVDVHIRGGQSGTPVCLMDNGGNMNAAPVAKVAGFASFVQMASDIQRYDMEGDKLYKRLQEGKVAFYGAFQVPDELRAGYRII</sequence>
<proteinExistence type="predicted"/>
<keyword evidence="2" id="KW-1185">Reference proteome</keyword>
<dbReference type="EMBL" id="JAGMUU010000022">
    <property type="protein sequence ID" value="KAH7127767.1"/>
    <property type="molecule type" value="Genomic_DNA"/>
</dbReference>
<name>A0A9P9DZC6_9HYPO</name>
<dbReference type="OrthoDB" id="3794731at2759"/>